<evidence type="ECO:0000259" key="2">
    <source>
        <dbReference type="PROSITE" id="PS50878"/>
    </source>
</evidence>
<organism evidence="3 4">
    <name type="scientific">Loxostege sticticalis</name>
    <name type="common">Beet webworm moth</name>
    <dbReference type="NCBI Taxonomy" id="481309"/>
    <lineage>
        <taxon>Eukaryota</taxon>
        <taxon>Metazoa</taxon>
        <taxon>Ecdysozoa</taxon>
        <taxon>Arthropoda</taxon>
        <taxon>Hexapoda</taxon>
        <taxon>Insecta</taxon>
        <taxon>Pterygota</taxon>
        <taxon>Neoptera</taxon>
        <taxon>Endopterygota</taxon>
        <taxon>Lepidoptera</taxon>
        <taxon>Glossata</taxon>
        <taxon>Ditrysia</taxon>
        <taxon>Pyraloidea</taxon>
        <taxon>Crambidae</taxon>
        <taxon>Pyraustinae</taxon>
        <taxon>Loxostege</taxon>
    </lineage>
</organism>
<dbReference type="PROSITE" id="PS50878">
    <property type="entry name" value="RT_POL"/>
    <property type="match status" value="1"/>
</dbReference>
<dbReference type="Proteomes" id="UP001549921">
    <property type="component" value="Unassembled WGS sequence"/>
</dbReference>
<proteinExistence type="predicted"/>
<feature type="region of interest" description="Disordered" evidence="1">
    <location>
        <begin position="236"/>
        <end position="290"/>
    </location>
</feature>
<comment type="caution">
    <text evidence="3">The sequence shown here is derived from an EMBL/GenBank/DDBJ whole genome shotgun (WGS) entry which is preliminary data.</text>
</comment>
<dbReference type="InterPro" id="IPR000477">
    <property type="entry name" value="RT_dom"/>
</dbReference>
<dbReference type="AlphaFoldDB" id="A0ABD0SIJ7"/>
<feature type="domain" description="Reverse transcriptase" evidence="2">
    <location>
        <begin position="1"/>
        <end position="82"/>
    </location>
</feature>
<dbReference type="EMBL" id="JBEDNZ010000020">
    <property type="protein sequence ID" value="KAL0819670.1"/>
    <property type="molecule type" value="Genomic_DNA"/>
</dbReference>
<protein>
    <recommendedName>
        <fullName evidence="2">Reverse transcriptase domain-containing protein</fullName>
    </recommendedName>
</protein>
<evidence type="ECO:0000313" key="4">
    <source>
        <dbReference type="Proteomes" id="UP001549921"/>
    </source>
</evidence>
<sequence>MLALFADDSAFFATSRKLEFTLNRLQRVLDLLPEWLDKWRMAVNVGKTVALLTGRRVTVPPLRLRGQEIEWKTHVTYLGCRIDRSLRMVPQADHAINMAKAARAVLRPVLTSRLPLRTKLAVYKTYIRSRLTYAMPAWYGLCTQDTRQRIQAQQNITLRVLTGAGRYVRNDVIARDVKMQSIEDFVVHTARRMYDKADHGPLSHLCNIAPLHARPPDRSGRALPRELLLPQHAEVDVSQHTSRHAAHTDTIRSQPSSCPEPRPGPLPRVRLVPGDPRTCLLRSDLDPARR</sequence>
<reference evidence="3 4" key="1">
    <citation type="submission" date="2024-06" db="EMBL/GenBank/DDBJ databases">
        <title>A chromosome-level genome assembly of beet webworm, Loxostege sticticalis.</title>
        <authorList>
            <person name="Zhang Y."/>
        </authorList>
    </citation>
    <scope>NUCLEOTIDE SEQUENCE [LARGE SCALE GENOMIC DNA]</scope>
    <source>
        <strain evidence="3">AQ028</strain>
        <tissue evidence="3">Male pupae</tissue>
    </source>
</reference>
<dbReference type="PANTHER" id="PTHR33332">
    <property type="entry name" value="REVERSE TRANSCRIPTASE DOMAIN-CONTAINING PROTEIN"/>
    <property type="match status" value="1"/>
</dbReference>
<evidence type="ECO:0000313" key="3">
    <source>
        <dbReference type="EMBL" id="KAL0819670.1"/>
    </source>
</evidence>
<name>A0ABD0SIJ7_LOXSC</name>
<gene>
    <name evidence="3" type="ORF">ABMA28_007736</name>
</gene>
<accession>A0ABD0SIJ7</accession>
<evidence type="ECO:0000256" key="1">
    <source>
        <dbReference type="SAM" id="MobiDB-lite"/>
    </source>
</evidence>